<evidence type="ECO:0000256" key="1">
    <source>
        <dbReference type="ARBA" id="ARBA00008595"/>
    </source>
</evidence>
<dbReference type="GO" id="GO:0004064">
    <property type="term" value="F:arylesterase activity"/>
    <property type="evidence" value="ECO:0007669"/>
    <property type="project" value="InterPro"/>
</dbReference>
<evidence type="ECO:0000256" key="4">
    <source>
        <dbReference type="ARBA" id="ARBA00023180"/>
    </source>
</evidence>
<dbReference type="PANTHER" id="PTHR11799">
    <property type="entry name" value="PARAOXONASE"/>
    <property type="match status" value="1"/>
</dbReference>
<keyword evidence="2" id="KW-0378">Hydrolase</keyword>
<evidence type="ECO:0000256" key="7">
    <source>
        <dbReference type="PIRSR" id="PIRSR602640-4"/>
    </source>
</evidence>
<dbReference type="EMBL" id="NKUJ01000051">
    <property type="protein sequence ID" value="RMJ16188.1"/>
    <property type="molecule type" value="Genomic_DNA"/>
</dbReference>
<proteinExistence type="inferred from homology"/>
<keyword evidence="9" id="KW-1185">Reference proteome</keyword>
<evidence type="ECO:0000256" key="5">
    <source>
        <dbReference type="PIRSR" id="PIRSR602640-1"/>
    </source>
</evidence>
<comment type="PTM">
    <text evidence="7">Glycosylated.</text>
</comment>
<feature type="binding site" evidence="6">
    <location>
        <position position="286"/>
    </location>
    <ligand>
        <name>Ca(2+)</name>
        <dbReference type="ChEBI" id="CHEBI:29108"/>
        <label>1</label>
        <note>catalytic</note>
    </ligand>
</feature>
<dbReference type="PANTHER" id="PTHR11799:SF30">
    <property type="entry name" value="SERUM PARAOXONASE_ARYLESTERASE 2"/>
    <property type="match status" value="1"/>
</dbReference>
<name>A0A3M2SF33_9HYPO</name>
<gene>
    <name evidence="8" type="ORF">CDV36_004107</name>
</gene>
<feature type="active site" description="Proton acceptor" evidence="5">
    <location>
        <position position="128"/>
    </location>
</feature>
<dbReference type="InterPro" id="IPR002640">
    <property type="entry name" value="Arylesterase"/>
</dbReference>
<protein>
    <recommendedName>
        <fullName evidence="10">SMP-30/Gluconolactonase/LRE-like region domain-containing protein</fullName>
    </recommendedName>
</protein>
<accession>A0A3M2SF33</accession>
<evidence type="ECO:0008006" key="10">
    <source>
        <dbReference type="Google" id="ProtNLM"/>
    </source>
</evidence>
<feature type="binding site" evidence="6">
    <location>
        <position position="242"/>
    </location>
    <ligand>
        <name>Ca(2+)</name>
        <dbReference type="ChEBI" id="CHEBI:29108"/>
        <label>1</label>
        <note>catalytic</note>
    </ligand>
</feature>
<feature type="binding site" evidence="6">
    <location>
        <position position="180"/>
    </location>
    <ligand>
        <name>Ca(2+)</name>
        <dbReference type="ChEBI" id="CHEBI:29108"/>
        <label>1</label>
        <note>catalytic</note>
    </ligand>
</feature>
<evidence type="ECO:0000313" key="8">
    <source>
        <dbReference type="EMBL" id="RMJ16188.1"/>
    </source>
</evidence>
<evidence type="ECO:0000256" key="3">
    <source>
        <dbReference type="ARBA" id="ARBA00023157"/>
    </source>
</evidence>
<dbReference type="GO" id="GO:0046872">
    <property type="term" value="F:metal ion binding"/>
    <property type="evidence" value="ECO:0007669"/>
    <property type="project" value="UniProtKB-KW"/>
</dbReference>
<keyword evidence="3" id="KW-1015">Disulfide bond</keyword>
<organism evidence="8 9">
    <name type="scientific">Fusarium kuroshium</name>
    <dbReference type="NCBI Taxonomy" id="2010991"/>
    <lineage>
        <taxon>Eukaryota</taxon>
        <taxon>Fungi</taxon>
        <taxon>Dikarya</taxon>
        <taxon>Ascomycota</taxon>
        <taxon>Pezizomycotina</taxon>
        <taxon>Sordariomycetes</taxon>
        <taxon>Hypocreomycetidae</taxon>
        <taxon>Hypocreales</taxon>
        <taxon>Nectriaceae</taxon>
        <taxon>Fusarium</taxon>
        <taxon>Fusarium solani species complex</taxon>
    </lineage>
</organism>
<comment type="similarity">
    <text evidence="1">Belongs to the paraoxonase family.</text>
</comment>
<dbReference type="InterPro" id="IPR011042">
    <property type="entry name" value="6-blade_b-propeller_TolB-like"/>
</dbReference>
<evidence type="ECO:0000313" key="9">
    <source>
        <dbReference type="Proteomes" id="UP000277212"/>
    </source>
</evidence>
<keyword evidence="6" id="KW-0106">Calcium</keyword>
<comment type="cofactor">
    <cofactor evidence="6">
        <name>Ca(2+)</name>
        <dbReference type="ChEBI" id="CHEBI:29108"/>
    </cofactor>
    <text evidence="6">Binds 2 calcium ions per subunit.</text>
</comment>
<evidence type="ECO:0000256" key="2">
    <source>
        <dbReference type="ARBA" id="ARBA00022801"/>
    </source>
</evidence>
<feature type="binding site" evidence="6">
    <location>
        <position position="287"/>
    </location>
    <ligand>
        <name>Ca(2+)</name>
        <dbReference type="ChEBI" id="CHEBI:29108"/>
        <label>1</label>
        <note>catalytic</note>
    </ligand>
</feature>
<dbReference type="Pfam" id="PF01731">
    <property type="entry name" value="Arylesterase"/>
    <property type="match status" value="1"/>
</dbReference>
<comment type="caution">
    <text evidence="8">The sequence shown here is derived from an EMBL/GenBank/DDBJ whole genome shotgun (WGS) entry which is preliminary data.</text>
</comment>
<reference evidence="8 9" key="1">
    <citation type="submission" date="2017-06" db="EMBL/GenBank/DDBJ databases">
        <title>Comparative genomic analysis of Ambrosia Fusariam Clade fungi.</title>
        <authorList>
            <person name="Stajich J.E."/>
            <person name="Carrillo J."/>
            <person name="Kijimoto T."/>
            <person name="Eskalen A."/>
            <person name="O'Donnell K."/>
            <person name="Kasson M."/>
        </authorList>
    </citation>
    <scope>NUCLEOTIDE SEQUENCE [LARGE SCALE GENOMIC DNA]</scope>
    <source>
        <strain evidence="8">UCR3666</strain>
    </source>
</reference>
<dbReference type="OrthoDB" id="5307922at2759"/>
<feature type="binding site" evidence="6">
    <location>
        <position position="130"/>
    </location>
    <ligand>
        <name>Ca(2+)</name>
        <dbReference type="ChEBI" id="CHEBI:29108"/>
        <label>1</label>
        <note>catalytic</note>
    </ligand>
</feature>
<feature type="glycosylation site" description="N-linked (GlcNAc...) asparagine" evidence="7">
    <location>
        <position position="287"/>
    </location>
</feature>
<evidence type="ECO:0000256" key="6">
    <source>
        <dbReference type="PIRSR" id="PIRSR602640-2"/>
    </source>
</evidence>
<dbReference type="Gene3D" id="2.120.10.30">
    <property type="entry name" value="TolB, C-terminal domain"/>
    <property type="match status" value="1"/>
</dbReference>
<sequence>MALKGFFGVVALGLLIPFLYERSTVLSFFYTNTPARLHRTNSLGKYEIKFEDRMRSCEDVFLLEEHHLAIIACDAGRERWNTVMGVFLGGDVANADIWAYDYENAAKPDAESLTRIKLTDFASAQDFHTLGLAYHQETSTLFVTNHAKAGPRIELFKLDIASLTAKHIRTIEHPLIYAPNAIALINEKEFYVTNAHYFTRAQSKFLSLLETYLSLPLGPIVHVSIEQPEVEATVVARVPFANGIEILNSSTVAVSSTSSATVFLFNTPDKLTFENPTKIRVPFLPDNLSWANGKLLIAGHPFVPACNKFAETRHICNDPSELEAASPEMKEYCAKGEATSGVAEWSEEGGLKHLYSSTEYPTSATAVRDAKRGVGIITGLYANGILVWREKE</sequence>
<dbReference type="SUPFAM" id="SSF63829">
    <property type="entry name" value="Calcium-dependent phosphotriesterase"/>
    <property type="match status" value="1"/>
</dbReference>
<dbReference type="AlphaFoldDB" id="A0A3M2SF33"/>
<feature type="binding site" evidence="6">
    <location>
        <position position="59"/>
    </location>
    <ligand>
        <name>Ca(2+)</name>
        <dbReference type="ChEBI" id="CHEBI:29108"/>
        <label>1</label>
        <note>catalytic</note>
    </ligand>
</feature>
<dbReference type="InterPro" id="IPR051288">
    <property type="entry name" value="Serum_paraoxonase/arylesterase"/>
</dbReference>
<keyword evidence="4 7" id="KW-0325">Glycoprotein</keyword>
<dbReference type="Proteomes" id="UP000277212">
    <property type="component" value="Unassembled WGS sequence"/>
</dbReference>
<keyword evidence="6" id="KW-0479">Metal-binding</keyword>